<dbReference type="Proteomes" id="UP000323506">
    <property type="component" value="Chromosome D11"/>
</dbReference>
<keyword evidence="2" id="KW-1185">Reference proteome</keyword>
<dbReference type="EMBL" id="CM017711">
    <property type="protein sequence ID" value="TYG47646.1"/>
    <property type="molecule type" value="Genomic_DNA"/>
</dbReference>
<sequence length="114" mass="12850">MSLVFKENSLKRAYGSKFLLGTSYQKPRGLHEQHKVNLAAALLAPSMYQISVPELQPVVTTTMVMTFLGRAQMVTFLILLTWSSPMLHQVIGPFSQAQTRHLSQRRVLETHSVP</sequence>
<name>A0A5D2AVZ1_GOSDA</name>
<organism evidence="1 2">
    <name type="scientific">Gossypium darwinii</name>
    <name type="common">Darwin's cotton</name>
    <name type="synonym">Gossypium barbadense var. darwinii</name>
    <dbReference type="NCBI Taxonomy" id="34276"/>
    <lineage>
        <taxon>Eukaryota</taxon>
        <taxon>Viridiplantae</taxon>
        <taxon>Streptophyta</taxon>
        <taxon>Embryophyta</taxon>
        <taxon>Tracheophyta</taxon>
        <taxon>Spermatophyta</taxon>
        <taxon>Magnoliopsida</taxon>
        <taxon>eudicotyledons</taxon>
        <taxon>Gunneridae</taxon>
        <taxon>Pentapetalae</taxon>
        <taxon>rosids</taxon>
        <taxon>malvids</taxon>
        <taxon>Malvales</taxon>
        <taxon>Malvaceae</taxon>
        <taxon>Malvoideae</taxon>
        <taxon>Gossypium</taxon>
    </lineage>
</organism>
<dbReference type="AlphaFoldDB" id="A0A5D2AVZ1"/>
<proteinExistence type="predicted"/>
<gene>
    <name evidence="1" type="ORF">ES288_D11G356700v1</name>
</gene>
<evidence type="ECO:0000313" key="1">
    <source>
        <dbReference type="EMBL" id="TYG47646.1"/>
    </source>
</evidence>
<protein>
    <submittedName>
        <fullName evidence="1">Uncharacterized protein</fullName>
    </submittedName>
</protein>
<accession>A0A5D2AVZ1</accession>
<reference evidence="1 2" key="1">
    <citation type="submission" date="2019-06" db="EMBL/GenBank/DDBJ databases">
        <title>WGS assembly of Gossypium darwinii.</title>
        <authorList>
            <person name="Chen Z.J."/>
            <person name="Sreedasyam A."/>
            <person name="Ando A."/>
            <person name="Song Q."/>
            <person name="De L."/>
            <person name="Hulse-Kemp A."/>
            <person name="Ding M."/>
            <person name="Ye W."/>
            <person name="Kirkbride R."/>
            <person name="Jenkins J."/>
            <person name="Plott C."/>
            <person name="Lovell J."/>
            <person name="Lin Y.-M."/>
            <person name="Vaughn R."/>
            <person name="Liu B."/>
            <person name="Li W."/>
            <person name="Simpson S."/>
            <person name="Scheffler B."/>
            <person name="Saski C."/>
            <person name="Grover C."/>
            <person name="Hu G."/>
            <person name="Conover J."/>
            <person name="Carlson J."/>
            <person name="Shu S."/>
            <person name="Boston L."/>
            <person name="Williams M."/>
            <person name="Peterson D."/>
            <person name="Mcgee K."/>
            <person name="Jones D."/>
            <person name="Wendel J."/>
            <person name="Stelly D."/>
            <person name="Grimwood J."/>
            <person name="Schmutz J."/>
        </authorList>
    </citation>
    <scope>NUCLEOTIDE SEQUENCE [LARGE SCALE GENOMIC DNA]</scope>
    <source>
        <strain evidence="1">1808015.09</strain>
    </source>
</reference>
<evidence type="ECO:0000313" key="2">
    <source>
        <dbReference type="Proteomes" id="UP000323506"/>
    </source>
</evidence>